<proteinExistence type="inferred from homology"/>
<dbReference type="PANTHER" id="PTHR46251:SF3">
    <property type="entry name" value="RUN DOMAIN-CONTAINING PROTEIN"/>
    <property type="match status" value="1"/>
</dbReference>
<feature type="domain" description="RUN" evidence="5">
    <location>
        <begin position="48"/>
        <end position="180"/>
    </location>
</feature>
<reference evidence="6 7" key="1">
    <citation type="submission" date="2024-11" db="EMBL/GenBank/DDBJ databases">
        <title>Chromosome-level genome assembly of the freshwater bivalve Anodonta woodiana.</title>
        <authorList>
            <person name="Chen X."/>
        </authorList>
    </citation>
    <scope>NUCLEOTIDE SEQUENCE [LARGE SCALE GENOMIC DNA]</scope>
    <source>
        <strain evidence="6">MN2024</strain>
        <tissue evidence="6">Gills</tissue>
    </source>
</reference>
<dbReference type="Pfam" id="PF02759">
    <property type="entry name" value="RUN"/>
    <property type="match status" value="1"/>
</dbReference>
<sequence>MKMPIMDVSDSKKKFSSRQISAQRRNLITVCRFAMKTLIDKAVLTSIDDGSDEVTNFLAILEKILSHMLKPQKSWYGMEEPGSFWLYIQDACKSVPRSCISGIAALDNVKPAIAKGRAWLRCVLMEKRLSEYLTTAVHNTWLTRKYYFDGAIMLSEDVHVLFAELLGLNAIDFSFCLKGNNIDLSTSAVVDYSPYLKFEQSRESLIHDEEELRALSMKSSVDSRVSTEMTDEELDYVQKYQLLDHKYRSTCEQKGFLEELLRLRENQLDAVQQQHQDMVCSFRLLEKENRKNRNELECVIIELQEQLSKMKMKYAQLQQSLTNLPDYPTPPSKLDKDKIIPMEDLGSIGSLALSPATVKQMDSDQQSLSSLECSLPPVTSTSTSTCHHSYSEDTQSMIPLTGSLTSQQSMILLAEPLTPQQSIKIYTGSYVSEENGQYTEYISFGPAFTKDIGAIFVPMEHEDTDVITLSDHEDIDVISPFEHAGIDVISPFEHADIDVITLSEQEDTDVITLSEHEDIDVISPMEGEDIDVISPYEHAEIDAIASIETADIDVISSFETADIDVISSSERSEIDVITSSERSEIDVITSSERSEYDAITSSERSEIDVITSSERSEYDAITSSERSEYDAITSSERSEIDVISSSERSEIDVISSSERSDIDVITSMEHADVDFIASFEAADIDVISSFEHVEREKQDSVSSPSMSPERTIQSNRSFLELSSDYLSKTDFEQRDNQTGTDKIVSSKDPNFINDNVPPAVEESFFVMCENPEAVGNQDSQPVKHSSQDSGEFNPEAVGNQDSQPVKHYSQDLGEFNPEAVENQDSQPVKHSSQDSGEFNPEAVENQDSQPVEHSSQDSGEFNPEAVGNQDSQPVKHSSQDSGELSLESSRDQGQITLHSFANMDTDDSVDTQTSQILLAEIFEEMEDLEQTIELEEKSANDKSTMNESEFVFLDANI</sequence>
<dbReference type="InterPro" id="IPR047340">
    <property type="entry name" value="RUNDC3A_B"/>
</dbReference>
<feature type="region of interest" description="Disordered" evidence="4">
    <location>
        <begin position="734"/>
        <end position="756"/>
    </location>
</feature>
<dbReference type="AlphaFoldDB" id="A0ABD3THV9"/>
<feature type="coiled-coil region" evidence="3">
    <location>
        <begin position="286"/>
        <end position="320"/>
    </location>
</feature>
<dbReference type="InterPro" id="IPR037213">
    <property type="entry name" value="Run_dom_sf"/>
</dbReference>
<comment type="similarity">
    <text evidence="2">Belongs to the RUNDC3 family.</text>
</comment>
<feature type="region of interest" description="Disordered" evidence="4">
    <location>
        <begin position="821"/>
        <end position="890"/>
    </location>
</feature>
<dbReference type="SMART" id="SM00593">
    <property type="entry name" value="RUN"/>
    <property type="match status" value="1"/>
</dbReference>
<comment type="caution">
    <text evidence="6">The sequence shown here is derived from an EMBL/GenBank/DDBJ whole genome shotgun (WGS) entry which is preliminary data.</text>
</comment>
<gene>
    <name evidence="6" type="ORF">ACJMK2_021373</name>
</gene>
<feature type="compositionally biased region" description="Polar residues" evidence="4">
    <location>
        <begin position="868"/>
        <end position="882"/>
    </location>
</feature>
<evidence type="ECO:0000256" key="3">
    <source>
        <dbReference type="SAM" id="Coils"/>
    </source>
</evidence>
<evidence type="ECO:0000256" key="4">
    <source>
        <dbReference type="SAM" id="MobiDB-lite"/>
    </source>
</evidence>
<dbReference type="Gene3D" id="1.20.58.900">
    <property type="match status" value="1"/>
</dbReference>
<feature type="region of interest" description="Disordered" evidence="4">
    <location>
        <begin position="773"/>
        <end position="808"/>
    </location>
</feature>
<feature type="region of interest" description="Disordered" evidence="4">
    <location>
        <begin position="695"/>
        <end position="714"/>
    </location>
</feature>
<protein>
    <recommendedName>
        <fullName evidence="5">RUN domain-containing protein</fullName>
    </recommendedName>
</protein>
<evidence type="ECO:0000259" key="5">
    <source>
        <dbReference type="PROSITE" id="PS50826"/>
    </source>
</evidence>
<dbReference type="PROSITE" id="PS50826">
    <property type="entry name" value="RUN"/>
    <property type="match status" value="1"/>
</dbReference>
<organism evidence="6 7">
    <name type="scientific">Sinanodonta woodiana</name>
    <name type="common">Chinese pond mussel</name>
    <name type="synonym">Anodonta woodiana</name>
    <dbReference type="NCBI Taxonomy" id="1069815"/>
    <lineage>
        <taxon>Eukaryota</taxon>
        <taxon>Metazoa</taxon>
        <taxon>Spiralia</taxon>
        <taxon>Lophotrochozoa</taxon>
        <taxon>Mollusca</taxon>
        <taxon>Bivalvia</taxon>
        <taxon>Autobranchia</taxon>
        <taxon>Heteroconchia</taxon>
        <taxon>Palaeoheterodonta</taxon>
        <taxon>Unionida</taxon>
        <taxon>Unionoidea</taxon>
        <taxon>Unionidae</taxon>
        <taxon>Unioninae</taxon>
        <taxon>Sinanodonta</taxon>
    </lineage>
</organism>
<evidence type="ECO:0000313" key="7">
    <source>
        <dbReference type="Proteomes" id="UP001634394"/>
    </source>
</evidence>
<evidence type="ECO:0000313" key="6">
    <source>
        <dbReference type="EMBL" id="KAL3835912.1"/>
    </source>
</evidence>
<accession>A0ABD3THV9</accession>
<feature type="compositionally biased region" description="Polar residues" evidence="4">
    <location>
        <begin position="822"/>
        <end position="836"/>
    </location>
</feature>
<evidence type="ECO:0000256" key="1">
    <source>
        <dbReference type="ARBA" id="ARBA00023054"/>
    </source>
</evidence>
<feature type="compositionally biased region" description="Polar residues" evidence="4">
    <location>
        <begin position="700"/>
        <end position="714"/>
    </location>
</feature>
<feature type="compositionally biased region" description="Polar residues" evidence="4">
    <location>
        <begin position="776"/>
        <end position="790"/>
    </location>
</feature>
<dbReference type="Proteomes" id="UP001634394">
    <property type="component" value="Unassembled WGS sequence"/>
</dbReference>
<feature type="compositionally biased region" description="Polar residues" evidence="4">
    <location>
        <begin position="845"/>
        <end position="859"/>
    </location>
</feature>
<keyword evidence="7" id="KW-1185">Reference proteome</keyword>
<dbReference type="PANTHER" id="PTHR46251">
    <property type="entry name" value="RUN DOMAIN-CONTAINING 3 PROTEIN RUNDC3"/>
    <property type="match status" value="1"/>
</dbReference>
<evidence type="ECO:0000256" key="2">
    <source>
        <dbReference type="ARBA" id="ARBA00034727"/>
    </source>
</evidence>
<dbReference type="SUPFAM" id="SSF140741">
    <property type="entry name" value="RUN domain-like"/>
    <property type="match status" value="1"/>
</dbReference>
<keyword evidence="1 3" id="KW-0175">Coiled coil</keyword>
<dbReference type="InterPro" id="IPR004012">
    <property type="entry name" value="Run_dom"/>
</dbReference>
<name>A0ABD3THV9_SINWO</name>
<dbReference type="EMBL" id="JBJQND010000018">
    <property type="protein sequence ID" value="KAL3835912.1"/>
    <property type="molecule type" value="Genomic_DNA"/>
</dbReference>